<proteinExistence type="predicted"/>
<feature type="region of interest" description="Disordered" evidence="1">
    <location>
        <begin position="1"/>
        <end position="40"/>
    </location>
</feature>
<evidence type="ECO:0000313" key="2">
    <source>
        <dbReference type="EMBL" id="KAK4117978.1"/>
    </source>
</evidence>
<dbReference type="RefSeq" id="XP_062641751.1">
    <property type="nucleotide sequence ID" value="XM_062789756.1"/>
</dbReference>
<accession>A0AAN6TNZ0</accession>
<feature type="non-terminal residue" evidence="2">
    <location>
        <position position="133"/>
    </location>
</feature>
<evidence type="ECO:0000313" key="3">
    <source>
        <dbReference type="Proteomes" id="UP001302602"/>
    </source>
</evidence>
<gene>
    <name evidence="2" type="ORF">N657DRAFT_584456</name>
</gene>
<evidence type="ECO:0000256" key="1">
    <source>
        <dbReference type="SAM" id="MobiDB-lite"/>
    </source>
</evidence>
<comment type="caution">
    <text evidence="2">The sequence shown here is derived from an EMBL/GenBank/DDBJ whole genome shotgun (WGS) entry which is preliminary data.</text>
</comment>
<keyword evidence="3" id="KW-1185">Reference proteome</keyword>
<dbReference type="EMBL" id="MU853298">
    <property type="protein sequence ID" value="KAK4117978.1"/>
    <property type="molecule type" value="Genomic_DNA"/>
</dbReference>
<reference evidence="2" key="2">
    <citation type="submission" date="2023-05" db="EMBL/GenBank/DDBJ databases">
        <authorList>
            <consortium name="Lawrence Berkeley National Laboratory"/>
            <person name="Steindorff A."/>
            <person name="Hensen N."/>
            <person name="Bonometti L."/>
            <person name="Westerberg I."/>
            <person name="Brannstrom I.O."/>
            <person name="Guillou S."/>
            <person name="Cros-Aarteil S."/>
            <person name="Calhoun S."/>
            <person name="Haridas S."/>
            <person name="Kuo A."/>
            <person name="Mondo S."/>
            <person name="Pangilinan J."/>
            <person name="Riley R."/>
            <person name="Labutti K."/>
            <person name="Andreopoulos B."/>
            <person name="Lipzen A."/>
            <person name="Chen C."/>
            <person name="Yanf M."/>
            <person name="Daum C."/>
            <person name="Ng V."/>
            <person name="Clum A."/>
            <person name="Ohm R."/>
            <person name="Martin F."/>
            <person name="Silar P."/>
            <person name="Natvig D."/>
            <person name="Lalanne C."/>
            <person name="Gautier V."/>
            <person name="Ament-Velasquez S.L."/>
            <person name="Kruys A."/>
            <person name="Hutchinson M.I."/>
            <person name="Powell A.J."/>
            <person name="Barry K."/>
            <person name="Miller A.N."/>
            <person name="Grigoriev I.V."/>
            <person name="Debuchy R."/>
            <person name="Gladieux P."/>
            <person name="Thoren M.H."/>
            <person name="Johannesson H."/>
        </authorList>
    </citation>
    <scope>NUCLEOTIDE SEQUENCE</scope>
    <source>
        <strain evidence="2">CBS 731.68</strain>
    </source>
</reference>
<name>A0AAN6TNZ0_9PEZI</name>
<reference evidence="2" key="1">
    <citation type="journal article" date="2023" name="Mol. Phylogenet. Evol.">
        <title>Genome-scale phylogeny and comparative genomics of the fungal order Sordariales.</title>
        <authorList>
            <person name="Hensen N."/>
            <person name="Bonometti L."/>
            <person name="Westerberg I."/>
            <person name="Brannstrom I.O."/>
            <person name="Guillou S."/>
            <person name="Cros-Aarteil S."/>
            <person name="Calhoun S."/>
            <person name="Haridas S."/>
            <person name="Kuo A."/>
            <person name="Mondo S."/>
            <person name="Pangilinan J."/>
            <person name="Riley R."/>
            <person name="LaButti K."/>
            <person name="Andreopoulos B."/>
            <person name="Lipzen A."/>
            <person name="Chen C."/>
            <person name="Yan M."/>
            <person name="Daum C."/>
            <person name="Ng V."/>
            <person name="Clum A."/>
            <person name="Steindorff A."/>
            <person name="Ohm R.A."/>
            <person name="Martin F."/>
            <person name="Silar P."/>
            <person name="Natvig D.O."/>
            <person name="Lalanne C."/>
            <person name="Gautier V."/>
            <person name="Ament-Velasquez S.L."/>
            <person name="Kruys A."/>
            <person name="Hutchinson M.I."/>
            <person name="Powell A.J."/>
            <person name="Barry K."/>
            <person name="Miller A.N."/>
            <person name="Grigoriev I.V."/>
            <person name="Debuchy R."/>
            <person name="Gladieux P."/>
            <person name="Hiltunen Thoren M."/>
            <person name="Johannesson H."/>
        </authorList>
    </citation>
    <scope>NUCLEOTIDE SEQUENCE</scope>
    <source>
        <strain evidence="2">CBS 731.68</strain>
    </source>
</reference>
<organism evidence="2 3">
    <name type="scientific">Parathielavia appendiculata</name>
    <dbReference type="NCBI Taxonomy" id="2587402"/>
    <lineage>
        <taxon>Eukaryota</taxon>
        <taxon>Fungi</taxon>
        <taxon>Dikarya</taxon>
        <taxon>Ascomycota</taxon>
        <taxon>Pezizomycotina</taxon>
        <taxon>Sordariomycetes</taxon>
        <taxon>Sordariomycetidae</taxon>
        <taxon>Sordariales</taxon>
        <taxon>Chaetomiaceae</taxon>
        <taxon>Parathielavia</taxon>
    </lineage>
</organism>
<protein>
    <submittedName>
        <fullName evidence="2">Uncharacterized protein</fullName>
    </submittedName>
</protein>
<sequence length="133" mass="15018">MERALQGCLSPSQTSTPEPRPRSESAPDTSKQGKDAQGPYTLKRDAIGWYKARPPHIAVISAAAFRKTCRRKNGRHAVVTGITTLHEIDRILELKMVLEDDDDQLRRQALEQVPKCYHDYLDVFSKAESDMLP</sequence>
<dbReference type="Proteomes" id="UP001302602">
    <property type="component" value="Unassembled WGS sequence"/>
</dbReference>
<dbReference type="GeneID" id="87826526"/>
<dbReference type="AlphaFoldDB" id="A0AAN6TNZ0"/>